<feature type="compositionally biased region" description="Basic and acidic residues" evidence="7">
    <location>
        <begin position="282"/>
        <end position="306"/>
    </location>
</feature>
<dbReference type="Gene3D" id="1.10.287.1260">
    <property type="match status" value="1"/>
</dbReference>
<dbReference type="InterPro" id="IPR011066">
    <property type="entry name" value="MscS_channel_C_sf"/>
</dbReference>
<evidence type="ECO:0000313" key="13">
    <source>
        <dbReference type="Proteomes" id="UP001165292"/>
    </source>
</evidence>
<dbReference type="InterPro" id="IPR006685">
    <property type="entry name" value="MscS_channel_2nd"/>
</dbReference>
<accession>A0AA42BDB7</accession>
<dbReference type="GO" id="GO:0008381">
    <property type="term" value="F:mechanosensitive monoatomic ion channel activity"/>
    <property type="evidence" value="ECO:0007669"/>
    <property type="project" value="InterPro"/>
</dbReference>
<evidence type="ECO:0000259" key="10">
    <source>
        <dbReference type="Pfam" id="PF21088"/>
    </source>
</evidence>
<dbReference type="AlphaFoldDB" id="A0AA42BDB7"/>
<evidence type="ECO:0000259" key="9">
    <source>
        <dbReference type="Pfam" id="PF00924"/>
    </source>
</evidence>
<keyword evidence="4 8" id="KW-0812">Transmembrane</keyword>
<dbReference type="Pfam" id="PF25392">
    <property type="entry name" value="MS_channel_TM1"/>
    <property type="match status" value="1"/>
</dbReference>
<feature type="domain" description="Mechanosensitive ion channel MscS" evidence="9">
    <location>
        <begin position="697"/>
        <end position="760"/>
    </location>
</feature>
<sequence>MRNGHQVPLNSAPRFSLPQGLIRLMHRSRSSILCIPLIAVLLQMAAPVQAQSESSHLSGDVSRQDARRAVEVLEDEGRRADVLATLRVIAGDAAVAPAADDTEGEPAPAEAPVAAEPEPVITPLEEGGLIARMLGQVGRWADGLGQQVGQVKDALLELPAWFDSIFRSQAERALLVDALIALAVVFVLGLLVEWALRRLLRRPCLALQEHARQVEERARVAEVVEGSLPGQQQTGQIDAERAAVAAATQPEQPGVALVQTIRDGVERVEAIPINAPEQNVAEPDRSAVAEPAPTERKAKAKARRDGRVSEHRGALRHLPFALGIFLLDLLPLALFFCVAALVMHLYPSLDERAREAAGVFILAYLFTRLSMAVVRLLISPSGYGLRVFRLSGETSRLLNHWALYFVALAAFGIAVADALQTLGGGAAGRTAILKFVSLLAHLMIVMLIFRLRRPVRDAIAPKAGSSGPLATLRHWAAQIWAIAAAVFVMGMWVVWALGVENGFPRLIEFIGVTGGIVVLGRLAAVLLLGALERGFVGGPSDESDAAQAANGMRSRLAEQLYPLVRWLMSVLIAVCVLVALFQAWGFDAIGWFAAGTIGRSLASAAITIVVAVILALVVWQLTNAVLERRIARWSESGELMRAARLRTLLPMLRTGLMIVILLIVGMTALSEIGINTTPLLAGASIIGVALGFGSQKLVQDFITGIFLLMENAMQVGDWVTVAGVSGTVENLSIRTVRLRAGDGSLHIVPFSSVSTVNNTNRGIGNAAVRISVGYDTDIDQAIAELKKIGAELRADPAFADLIIDDLAVWGVDSVDGSMVTLAGQMRCVDKGRWGVQREFNRRIFEHFRELGIQIADPRERFMMAQEPMA</sequence>
<comment type="caution">
    <text evidence="12">The sequence shown here is derived from an EMBL/GenBank/DDBJ whole genome shotgun (WGS) entry which is preliminary data.</text>
</comment>
<keyword evidence="3" id="KW-1003">Cell membrane</keyword>
<feature type="transmembrane region" description="Helical" evidence="8">
    <location>
        <begin position="472"/>
        <end position="497"/>
    </location>
</feature>
<evidence type="ECO:0000256" key="3">
    <source>
        <dbReference type="ARBA" id="ARBA00022475"/>
    </source>
</evidence>
<comment type="similarity">
    <text evidence="2">Belongs to the MscS (TC 1.A.23) family.</text>
</comment>
<dbReference type="InterPro" id="IPR010920">
    <property type="entry name" value="LSM_dom_sf"/>
</dbReference>
<feature type="transmembrane region" description="Helical" evidence="8">
    <location>
        <begin position="358"/>
        <end position="378"/>
    </location>
</feature>
<dbReference type="InterPro" id="IPR045276">
    <property type="entry name" value="YbiO_bact"/>
</dbReference>
<evidence type="ECO:0000256" key="4">
    <source>
        <dbReference type="ARBA" id="ARBA00022692"/>
    </source>
</evidence>
<dbReference type="PANTHER" id="PTHR30460:SF0">
    <property type="entry name" value="MODERATE CONDUCTANCE MECHANOSENSITIVE CHANNEL YBIO"/>
    <property type="match status" value="1"/>
</dbReference>
<dbReference type="InterPro" id="IPR011014">
    <property type="entry name" value="MscS_channel_TM-2"/>
</dbReference>
<feature type="region of interest" description="Disordered" evidence="7">
    <location>
        <begin position="280"/>
        <end position="306"/>
    </location>
</feature>
<dbReference type="EMBL" id="JAMYBS010000004">
    <property type="protein sequence ID" value="MCO7544104.1"/>
    <property type="molecule type" value="Genomic_DNA"/>
</dbReference>
<dbReference type="SUPFAM" id="SSF82861">
    <property type="entry name" value="Mechanosensitive channel protein MscS (YggB), transmembrane region"/>
    <property type="match status" value="1"/>
</dbReference>
<evidence type="ECO:0000313" key="12">
    <source>
        <dbReference type="EMBL" id="MCO7544104.1"/>
    </source>
</evidence>
<feature type="transmembrane region" description="Helical" evidence="8">
    <location>
        <begin position="647"/>
        <end position="666"/>
    </location>
</feature>
<dbReference type="Pfam" id="PF21088">
    <property type="entry name" value="MS_channel_1st"/>
    <property type="match status" value="1"/>
</dbReference>
<evidence type="ECO:0000256" key="8">
    <source>
        <dbReference type="SAM" id="Phobius"/>
    </source>
</evidence>
<dbReference type="RefSeq" id="WP_253162424.1">
    <property type="nucleotide sequence ID" value="NZ_JAMYBS010000004.1"/>
</dbReference>
<evidence type="ECO:0000256" key="5">
    <source>
        <dbReference type="ARBA" id="ARBA00022989"/>
    </source>
</evidence>
<feature type="transmembrane region" description="Helical" evidence="8">
    <location>
        <begin position="431"/>
        <end position="451"/>
    </location>
</feature>
<keyword evidence="5 8" id="KW-1133">Transmembrane helix</keyword>
<feature type="transmembrane region" description="Helical" evidence="8">
    <location>
        <begin position="173"/>
        <end position="192"/>
    </location>
</feature>
<protein>
    <submittedName>
        <fullName evidence="12">Mechanosensitive ion channel</fullName>
    </submittedName>
</protein>
<dbReference type="GO" id="GO:0005886">
    <property type="term" value="C:plasma membrane"/>
    <property type="evidence" value="ECO:0007669"/>
    <property type="project" value="UniProtKB-SubCell"/>
</dbReference>
<feature type="domain" description="Mechanosensitive ion channel transmembrane helices 2/3" evidence="10">
    <location>
        <begin position="656"/>
        <end position="695"/>
    </location>
</feature>
<dbReference type="InterPro" id="IPR057485">
    <property type="entry name" value="YbiO-like_TM1"/>
</dbReference>
<evidence type="ECO:0000256" key="1">
    <source>
        <dbReference type="ARBA" id="ARBA00004651"/>
    </source>
</evidence>
<feature type="transmembrane region" description="Helical" evidence="8">
    <location>
        <begin position="604"/>
        <end position="626"/>
    </location>
</feature>
<dbReference type="Proteomes" id="UP001165292">
    <property type="component" value="Unassembled WGS sequence"/>
</dbReference>
<feature type="transmembrane region" description="Helical" evidence="8">
    <location>
        <begin position="563"/>
        <end position="584"/>
    </location>
</feature>
<dbReference type="Gene3D" id="2.30.30.60">
    <property type="match status" value="1"/>
</dbReference>
<gene>
    <name evidence="12" type="ORF">NJF43_04950</name>
</gene>
<feature type="transmembrane region" description="Helical" evidence="8">
    <location>
        <begin position="398"/>
        <end position="419"/>
    </location>
</feature>
<evidence type="ECO:0000259" key="11">
    <source>
        <dbReference type="Pfam" id="PF25392"/>
    </source>
</evidence>
<evidence type="ECO:0000256" key="2">
    <source>
        <dbReference type="ARBA" id="ARBA00008017"/>
    </source>
</evidence>
<evidence type="ECO:0000256" key="6">
    <source>
        <dbReference type="ARBA" id="ARBA00023136"/>
    </source>
</evidence>
<feature type="transmembrane region" description="Helical" evidence="8">
    <location>
        <begin position="509"/>
        <end position="531"/>
    </location>
</feature>
<feature type="domain" description="Moderate conductance mechanosensitive channel YbiO-like transmembrane helix 1" evidence="11">
    <location>
        <begin position="513"/>
        <end position="591"/>
    </location>
</feature>
<feature type="transmembrane region" description="Helical" evidence="8">
    <location>
        <begin position="320"/>
        <end position="346"/>
    </location>
</feature>
<dbReference type="SUPFAM" id="SSF82689">
    <property type="entry name" value="Mechanosensitive channel protein MscS (YggB), C-terminal domain"/>
    <property type="match status" value="1"/>
</dbReference>
<comment type="subcellular location">
    <subcellularLocation>
        <location evidence="1">Cell membrane</location>
        <topology evidence="1">Multi-pass membrane protein</topology>
    </subcellularLocation>
</comment>
<dbReference type="InterPro" id="IPR023408">
    <property type="entry name" value="MscS_beta-dom_sf"/>
</dbReference>
<proteinExistence type="inferred from homology"/>
<name>A0AA42BDB7_9GAMM</name>
<keyword evidence="6 8" id="KW-0472">Membrane</keyword>
<evidence type="ECO:0000256" key="7">
    <source>
        <dbReference type="SAM" id="MobiDB-lite"/>
    </source>
</evidence>
<organism evidence="12 13">
    <name type="scientific">Stutzerimonas nitrititolerans</name>
    <dbReference type="NCBI Taxonomy" id="2482751"/>
    <lineage>
        <taxon>Bacteria</taxon>
        <taxon>Pseudomonadati</taxon>
        <taxon>Pseudomonadota</taxon>
        <taxon>Gammaproteobacteria</taxon>
        <taxon>Pseudomonadales</taxon>
        <taxon>Pseudomonadaceae</taxon>
        <taxon>Stutzerimonas</taxon>
    </lineage>
</organism>
<dbReference type="PANTHER" id="PTHR30460">
    <property type="entry name" value="MODERATE CONDUCTANCE MECHANOSENSITIVE CHANNEL YBIO"/>
    <property type="match status" value="1"/>
</dbReference>
<feature type="transmembrane region" description="Helical" evidence="8">
    <location>
        <begin position="672"/>
        <end position="692"/>
    </location>
</feature>
<dbReference type="Pfam" id="PF00924">
    <property type="entry name" value="MS_channel_2nd"/>
    <property type="match status" value="1"/>
</dbReference>
<dbReference type="Gene3D" id="3.30.70.100">
    <property type="match status" value="1"/>
</dbReference>
<reference evidence="12" key="1">
    <citation type="submission" date="2022-06" db="EMBL/GenBank/DDBJ databases">
        <title>Detection of beta-lactamases in bacteria of animal origin.</title>
        <authorList>
            <person name="Mlynarcik P."/>
            <person name="Zdarska V."/>
            <person name="Chudobova H."/>
            <person name="Prochazkova P."/>
            <person name="Hricova K."/>
            <person name="Mezerova K."/>
            <person name="Bardon J."/>
            <person name="Dolejska M."/>
            <person name="Sukkar I."/>
            <person name="Kolar M."/>
        </authorList>
    </citation>
    <scope>NUCLEOTIDE SEQUENCE</scope>
    <source>
        <strain evidence="12">S 300-3</strain>
    </source>
</reference>
<dbReference type="SUPFAM" id="SSF50182">
    <property type="entry name" value="Sm-like ribonucleoproteins"/>
    <property type="match status" value="1"/>
</dbReference>
<dbReference type="InterPro" id="IPR049142">
    <property type="entry name" value="MS_channel_1st"/>
</dbReference>